<sequence length="115" mass="12355">MGAVAMVEGRERGEWIGAVLEELYDRADVTPWLTAVRVGGEAVTCGQLADAVQAQRRAAGMECMSVESSLVAAVVRCLPGIVALPPERLAQMVLDIVEWIGRDVPRTVVEHRSVG</sequence>
<name>A0A0N9NB83_9ACTN</name>
<reference evidence="1 2" key="2">
    <citation type="journal article" date="2017" name="Int. J. Syst. Evol. Microbiol.">
        <title>Gordonia phthalatica sp. nov., a di-n-butyl phthalate-degrading bacterium isolated from activated sludge.</title>
        <authorList>
            <person name="Jin D."/>
            <person name="Kong X."/>
            <person name="Jia M."/>
            <person name="Yu X."/>
            <person name="Wang X."/>
            <person name="Zhuang X."/>
            <person name="Deng Y."/>
            <person name="Bai Z."/>
        </authorList>
    </citation>
    <scope>NUCLEOTIDE SEQUENCE [LARGE SCALE GENOMIC DNA]</scope>
    <source>
        <strain evidence="1 2">QH-11</strain>
    </source>
</reference>
<dbReference type="EMBL" id="CP011853">
    <property type="protein sequence ID" value="ALG85664.1"/>
    <property type="molecule type" value="Genomic_DNA"/>
</dbReference>
<dbReference type="PATRIC" id="fig|1136941.3.peg.3215"/>
<keyword evidence="2" id="KW-1185">Reference proteome</keyword>
<reference evidence="2" key="1">
    <citation type="submission" date="2015-06" db="EMBL/GenBank/DDBJ databases">
        <title>Complete genome sequence and metabolic analysis of phthalate degradation pathway in Gordonia sp. QH-11.</title>
        <authorList>
            <person name="Jin D."/>
            <person name="Kong X."/>
            <person name="Bai Z."/>
        </authorList>
    </citation>
    <scope>NUCLEOTIDE SEQUENCE [LARGE SCALE GENOMIC DNA]</scope>
    <source>
        <strain evidence="2">QH-11</strain>
    </source>
</reference>
<evidence type="ECO:0000313" key="2">
    <source>
        <dbReference type="Proteomes" id="UP000063789"/>
    </source>
</evidence>
<dbReference type="Proteomes" id="UP000063789">
    <property type="component" value="Chromosome"/>
</dbReference>
<evidence type="ECO:0000313" key="1">
    <source>
        <dbReference type="EMBL" id="ALG85664.1"/>
    </source>
</evidence>
<organism evidence="1 2">
    <name type="scientific">Gordonia phthalatica</name>
    <dbReference type="NCBI Taxonomy" id="1136941"/>
    <lineage>
        <taxon>Bacteria</taxon>
        <taxon>Bacillati</taxon>
        <taxon>Actinomycetota</taxon>
        <taxon>Actinomycetes</taxon>
        <taxon>Mycobacteriales</taxon>
        <taxon>Gordoniaceae</taxon>
        <taxon>Gordonia</taxon>
    </lineage>
</organism>
<dbReference type="KEGG" id="goq:ACH46_15750"/>
<proteinExistence type="predicted"/>
<dbReference type="RefSeq" id="WP_062393754.1">
    <property type="nucleotide sequence ID" value="NZ_CP011853.1"/>
</dbReference>
<protein>
    <submittedName>
        <fullName evidence="1">Uncharacterized protein</fullName>
    </submittedName>
</protein>
<dbReference type="OrthoDB" id="4376989at2"/>
<dbReference type="STRING" id="1136941.ACH46_15750"/>
<dbReference type="AlphaFoldDB" id="A0A0N9NB83"/>
<gene>
    <name evidence="1" type="ORF">ACH46_15750</name>
</gene>
<accession>A0A0N9NB83</accession>